<name>A0A517PV73_9PLAN</name>
<evidence type="ECO:0000313" key="3">
    <source>
        <dbReference type="Proteomes" id="UP000320421"/>
    </source>
</evidence>
<proteinExistence type="predicted"/>
<feature type="transmembrane region" description="Helical" evidence="1">
    <location>
        <begin position="92"/>
        <end position="114"/>
    </location>
</feature>
<feature type="transmembrane region" description="Helical" evidence="1">
    <location>
        <begin position="47"/>
        <end position="65"/>
    </location>
</feature>
<accession>A0A517PV73</accession>
<evidence type="ECO:0000256" key="1">
    <source>
        <dbReference type="SAM" id="Phobius"/>
    </source>
</evidence>
<keyword evidence="1" id="KW-1133">Transmembrane helix</keyword>
<gene>
    <name evidence="2" type="ORF">HG66A1_50970</name>
</gene>
<feature type="transmembrane region" description="Helical" evidence="1">
    <location>
        <begin position="20"/>
        <end position="41"/>
    </location>
</feature>
<keyword evidence="1" id="KW-0812">Transmembrane</keyword>
<keyword evidence="3" id="KW-1185">Reference proteome</keyword>
<organism evidence="2 3">
    <name type="scientific">Gimesia chilikensis</name>
    <dbReference type="NCBI Taxonomy" id="2605989"/>
    <lineage>
        <taxon>Bacteria</taxon>
        <taxon>Pseudomonadati</taxon>
        <taxon>Planctomycetota</taxon>
        <taxon>Planctomycetia</taxon>
        <taxon>Planctomycetales</taxon>
        <taxon>Planctomycetaceae</taxon>
        <taxon>Gimesia</taxon>
    </lineage>
</organism>
<dbReference type="OrthoDB" id="9929474at2"/>
<sequence>MQESEARLSLKHEELNRVSLFCPLLLALIIVARSGLAVAGYRSWDGIPVALLVLGILTFLAYFQLKLTTGLGLREFWHQCSLPADQRRKLTFIDGCLIFIYIMALNGYIIYLSILD</sequence>
<dbReference type="AlphaFoldDB" id="A0A517PV73"/>
<dbReference type="RefSeq" id="WP_145190455.1">
    <property type="nucleotide sequence ID" value="NZ_CP036266.1"/>
</dbReference>
<protein>
    <submittedName>
        <fullName evidence="2">Uncharacterized protein</fullName>
    </submittedName>
</protein>
<reference evidence="2 3" key="1">
    <citation type="submission" date="2019-02" db="EMBL/GenBank/DDBJ databases">
        <title>Deep-cultivation of Planctomycetes and their phenomic and genomic characterization uncovers novel biology.</title>
        <authorList>
            <person name="Wiegand S."/>
            <person name="Jogler M."/>
            <person name="Boedeker C."/>
            <person name="Pinto D."/>
            <person name="Vollmers J."/>
            <person name="Rivas-Marin E."/>
            <person name="Kohn T."/>
            <person name="Peeters S.H."/>
            <person name="Heuer A."/>
            <person name="Rast P."/>
            <person name="Oberbeckmann S."/>
            <person name="Bunk B."/>
            <person name="Jeske O."/>
            <person name="Meyerdierks A."/>
            <person name="Storesund J.E."/>
            <person name="Kallscheuer N."/>
            <person name="Luecker S."/>
            <person name="Lage O.M."/>
            <person name="Pohl T."/>
            <person name="Merkel B.J."/>
            <person name="Hornburger P."/>
            <person name="Mueller R.-W."/>
            <person name="Bruemmer F."/>
            <person name="Labrenz M."/>
            <person name="Spormann A.M."/>
            <person name="Op den Camp H."/>
            <person name="Overmann J."/>
            <person name="Amann R."/>
            <person name="Jetten M.S.M."/>
            <person name="Mascher T."/>
            <person name="Medema M.H."/>
            <person name="Devos D.P."/>
            <person name="Kaster A.-K."/>
            <person name="Ovreas L."/>
            <person name="Rohde M."/>
            <person name="Galperin M.Y."/>
            <person name="Jogler C."/>
        </authorList>
    </citation>
    <scope>NUCLEOTIDE SEQUENCE [LARGE SCALE GENOMIC DNA]</scope>
    <source>
        <strain evidence="2 3">HG66A1</strain>
    </source>
</reference>
<evidence type="ECO:0000313" key="2">
    <source>
        <dbReference type="EMBL" id="QDT23280.1"/>
    </source>
</evidence>
<dbReference type="EMBL" id="CP036266">
    <property type="protein sequence ID" value="QDT23280.1"/>
    <property type="molecule type" value="Genomic_DNA"/>
</dbReference>
<dbReference type="Proteomes" id="UP000320421">
    <property type="component" value="Chromosome"/>
</dbReference>
<keyword evidence="1" id="KW-0472">Membrane</keyword>